<evidence type="ECO:0000313" key="1">
    <source>
        <dbReference type="EMBL" id="GAI39778.1"/>
    </source>
</evidence>
<proteinExistence type="predicted"/>
<gene>
    <name evidence="1" type="ORF">S06H3_48147</name>
</gene>
<organism evidence="1">
    <name type="scientific">marine sediment metagenome</name>
    <dbReference type="NCBI Taxonomy" id="412755"/>
    <lineage>
        <taxon>unclassified sequences</taxon>
        <taxon>metagenomes</taxon>
        <taxon>ecological metagenomes</taxon>
    </lineage>
</organism>
<sequence length="89" mass="10078">MTTFSQKVERKILVKTAAKEIKKEIEQAGLDKLKELADLNISIIETYLRSRSPQQKARYRRNSNSFLLIVPSNTSARATLVCASSSTYK</sequence>
<comment type="caution">
    <text evidence="1">The sequence shown here is derived from an EMBL/GenBank/DDBJ whole genome shotgun (WGS) entry which is preliminary data.</text>
</comment>
<accession>X1N844</accession>
<dbReference type="AlphaFoldDB" id="X1N844"/>
<reference evidence="1" key="1">
    <citation type="journal article" date="2014" name="Front. Microbiol.">
        <title>High frequency of phylogenetically diverse reductive dehalogenase-homologous genes in deep subseafloor sedimentary metagenomes.</title>
        <authorList>
            <person name="Kawai M."/>
            <person name="Futagami T."/>
            <person name="Toyoda A."/>
            <person name="Takaki Y."/>
            <person name="Nishi S."/>
            <person name="Hori S."/>
            <person name="Arai W."/>
            <person name="Tsubouchi T."/>
            <person name="Morono Y."/>
            <person name="Uchiyama I."/>
            <person name="Ito T."/>
            <person name="Fujiyama A."/>
            <person name="Inagaki F."/>
            <person name="Takami H."/>
        </authorList>
    </citation>
    <scope>NUCLEOTIDE SEQUENCE</scope>
    <source>
        <strain evidence="1">Expedition CK06-06</strain>
    </source>
</reference>
<name>X1N844_9ZZZZ</name>
<dbReference type="EMBL" id="BARV01030302">
    <property type="protein sequence ID" value="GAI39778.1"/>
    <property type="molecule type" value="Genomic_DNA"/>
</dbReference>
<protein>
    <submittedName>
        <fullName evidence="1">Uncharacterized protein</fullName>
    </submittedName>
</protein>